<proteinExistence type="predicted"/>
<reference evidence="1 2" key="1">
    <citation type="submission" date="2022-11" db="EMBL/GenBank/DDBJ databases">
        <title>Desulfobotulus tamanensis H1 sp. nov. - anaerobic, alkaliphilic, sulphate reducing bacterium isolated from terrestrial mud volcano.</title>
        <authorList>
            <person name="Frolova A."/>
            <person name="Merkel A.Y."/>
            <person name="Slobodkin A.I."/>
        </authorList>
    </citation>
    <scope>NUCLEOTIDE SEQUENCE [LARGE SCALE GENOMIC DNA]</scope>
    <source>
        <strain evidence="1 2">H1</strain>
    </source>
</reference>
<comment type="caution">
    <text evidence="1">The sequence shown here is derived from an EMBL/GenBank/DDBJ whole genome shotgun (WGS) entry which is preliminary data.</text>
</comment>
<dbReference type="InterPro" id="IPR010985">
    <property type="entry name" value="Ribbon_hlx_hlx"/>
</dbReference>
<protein>
    <submittedName>
        <fullName evidence="1">CopG family transcriptional regulator</fullName>
    </submittedName>
</protein>
<accession>A0ABT3NAG7</accession>
<evidence type="ECO:0000313" key="1">
    <source>
        <dbReference type="EMBL" id="MCW7754461.1"/>
    </source>
</evidence>
<dbReference type="Proteomes" id="UP001209681">
    <property type="component" value="Unassembled WGS sequence"/>
</dbReference>
<sequence>MITLRLDPNLEKEISTVAKNLGLTKSDLIRKSVIEYLGKIENPNAWELGKDYFGRYSSGMENLSVDRKMILKEKIRAKRK</sequence>
<dbReference type="EMBL" id="JAPFPW010000012">
    <property type="protein sequence ID" value="MCW7754461.1"/>
    <property type="molecule type" value="Genomic_DNA"/>
</dbReference>
<dbReference type="SUPFAM" id="SSF47598">
    <property type="entry name" value="Ribbon-helix-helix"/>
    <property type="match status" value="1"/>
</dbReference>
<organism evidence="1 2">
    <name type="scientific">Desulfobotulus pelophilus</name>
    <dbReference type="NCBI Taxonomy" id="2823377"/>
    <lineage>
        <taxon>Bacteria</taxon>
        <taxon>Pseudomonadati</taxon>
        <taxon>Thermodesulfobacteriota</taxon>
        <taxon>Desulfobacteria</taxon>
        <taxon>Desulfobacterales</taxon>
        <taxon>Desulfobacteraceae</taxon>
        <taxon>Desulfobotulus</taxon>
    </lineage>
</organism>
<evidence type="ECO:0000313" key="2">
    <source>
        <dbReference type="Proteomes" id="UP001209681"/>
    </source>
</evidence>
<gene>
    <name evidence="1" type="ORF">OOT00_10735</name>
</gene>
<name>A0ABT3NAG7_9BACT</name>
<keyword evidence="2" id="KW-1185">Reference proteome</keyword>
<dbReference type="RefSeq" id="WP_265425379.1">
    <property type="nucleotide sequence ID" value="NZ_JAPFPW010000012.1"/>
</dbReference>